<evidence type="ECO:0000313" key="5">
    <source>
        <dbReference type="Proteomes" id="UP000030748"/>
    </source>
</evidence>
<dbReference type="PANTHER" id="PTHR12956:SF38">
    <property type="entry name" value="HEXOSYLTRANSFERASE MUCI70-RELATED"/>
    <property type="match status" value="1"/>
</dbReference>
<dbReference type="OrthoDB" id="1905162at2759"/>
<keyword evidence="2" id="KW-0472">Membrane</keyword>
<feature type="transmembrane region" description="Helical" evidence="2">
    <location>
        <begin position="62"/>
        <end position="80"/>
    </location>
</feature>
<gene>
    <name evidence="4" type="ORF">MIMGU_mgv1a021937mg</name>
</gene>
<evidence type="ECO:0000256" key="1">
    <source>
        <dbReference type="SAM" id="MobiDB-lite"/>
    </source>
</evidence>
<reference evidence="4 5" key="1">
    <citation type="journal article" date="2013" name="Proc. Natl. Acad. Sci. U.S.A.">
        <title>Fine-scale variation in meiotic recombination in Mimulus inferred from population shotgun sequencing.</title>
        <authorList>
            <person name="Hellsten U."/>
            <person name="Wright K.M."/>
            <person name="Jenkins J."/>
            <person name="Shu S."/>
            <person name="Yuan Y."/>
            <person name="Wessler S.R."/>
            <person name="Schmutz J."/>
            <person name="Willis J.H."/>
            <person name="Rokhsar D.S."/>
        </authorList>
    </citation>
    <scope>NUCLEOTIDE SEQUENCE [LARGE SCALE GENOMIC DNA]</scope>
    <source>
        <strain evidence="5">cv. DUN x IM62</strain>
    </source>
</reference>
<dbReference type="OMA" id="RRYFNIK"/>
<dbReference type="InterPro" id="IPR006852">
    <property type="entry name" value="TOD1_MUCI70"/>
</dbReference>
<dbReference type="KEGG" id="egt:105951470"/>
<dbReference type="Pfam" id="PF04765">
    <property type="entry name" value="TOD1_MUCI70"/>
    <property type="match status" value="1"/>
</dbReference>
<name>A0A022RWN9_ERYGU</name>
<feature type="compositionally biased region" description="Basic residues" evidence="1">
    <location>
        <begin position="558"/>
        <end position="577"/>
    </location>
</feature>
<dbReference type="AlphaFoldDB" id="A0A022RWN9"/>
<evidence type="ECO:0000256" key="2">
    <source>
        <dbReference type="SAM" id="Phobius"/>
    </source>
</evidence>
<feature type="domain" description="TOD1/MUCI70 glycosyltransferase-like" evidence="3">
    <location>
        <begin position="195"/>
        <end position="507"/>
    </location>
</feature>
<organism evidence="4 5">
    <name type="scientific">Erythranthe guttata</name>
    <name type="common">Yellow monkey flower</name>
    <name type="synonym">Mimulus guttatus</name>
    <dbReference type="NCBI Taxonomy" id="4155"/>
    <lineage>
        <taxon>Eukaryota</taxon>
        <taxon>Viridiplantae</taxon>
        <taxon>Streptophyta</taxon>
        <taxon>Embryophyta</taxon>
        <taxon>Tracheophyta</taxon>
        <taxon>Spermatophyta</taxon>
        <taxon>Magnoliopsida</taxon>
        <taxon>eudicotyledons</taxon>
        <taxon>Gunneridae</taxon>
        <taxon>Pentapetalae</taxon>
        <taxon>asterids</taxon>
        <taxon>lamiids</taxon>
        <taxon>Lamiales</taxon>
        <taxon>Phrymaceae</taxon>
        <taxon>Erythranthe</taxon>
    </lineage>
</organism>
<proteinExistence type="predicted"/>
<dbReference type="EMBL" id="KI630264">
    <property type="protein sequence ID" value="EYU43390.1"/>
    <property type="molecule type" value="Genomic_DNA"/>
</dbReference>
<feature type="compositionally biased region" description="Low complexity" evidence="1">
    <location>
        <begin position="534"/>
        <end position="543"/>
    </location>
</feature>
<keyword evidence="5" id="KW-1185">Reference proteome</keyword>
<evidence type="ECO:0000259" key="3">
    <source>
        <dbReference type="Pfam" id="PF04765"/>
    </source>
</evidence>
<protein>
    <recommendedName>
        <fullName evidence="3">TOD1/MUCI70 glycosyltransferase-like domain-containing protein</fullName>
    </recommendedName>
</protein>
<evidence type="ECO:0000313" key="4">
    <source>
        <dbReference type="EMBL" id="EYU43390.1"/>
    </source>
</evidence>
<sequence>MTTGSLGLRSSGSYGSLQPIQNGSICLPIQTTPPFSRKPPKMLKEKDKLFHRIFKFAPRKKVGMLLLCLASLAVFVWVLAVGKGQDARESILSNIRTVPGPLSEEKVSVSETSSSRITAIERSVNVTLPPPPPPVYFTGYKLPPGNPCEHFTLPPPPADKKRTGPRPCPVCYLPLEDAVTLMPNAPSFSPVLKDLTYIHDENLTKSEFGGSEFGGYPSLGQRSDSYDIRESMSVHCGFVKGVKPGHGTGFDIDESDLLEMESCQGVVVASAVFGAFDLIRQPKNISEYSKRNVCFHMFVDEETEGFLRNSSLVGSDNKVGLWRIIVVRNLPYSDPRRNGKVPKLLLHRLFPKTRYSLWVDAKLELVVDPIQILERFLWRKNASFAISRHYKRFDVFVEAEANKAAAKYDNASIDFQIDFYKNEGLTPYSVEKLPITSDVPEGCVIVKEHIPIANLFTCLWFNEVDRFTSRDQISFSTVRDKIHSKTNYTINMFLDCERRNFVVQGYHRDLLEHWSPPPPPIGGVAQVHPPPPIIITNDNPNEPSETILLNNNSMNKAPIKRGKDRKSRRHRKNIAAN</sequence>
<dbReference type="STRING" id="4155.A0A022RWN9"/>
<accession>A0A022RWN9</accession>
<keyword evidence="2" id="KW-0812">Transmembrane</keyword>
<feature type="region of interest" description="Disordered" evidence="1">
    <location>
        <begin position="521"/>
        <end position="577"/>
    </location>
</feature>
<dbReference type="Proteomes" id="UP000030748">
    <property type="component" value="Unassembled WGS sequence"/>
</dbReference>
<dbReference type="PhylomeDB" id="A0A022RWN9"/>
<dbReference type="InterPro" id="IPR048354">
    <property type="entry name" value="TOD1_MUCI70_glycTrfase_dom"/>
</dbReference>
<dbReference type="PANTHER" id="PTHR12956">
    <property type="entry name" value="ALKALINE CERAMIDASE-RELATED"/>
    <property type="match status" value="1"/>
</dbReference>
<keyword evidence="2" id="KW-1133">Transmembrane helix</keyword>
<dbReference type="eggNOG" id="ENOG502QV59">
    <property type="taxonomic scope" value="Eukaryota"/>
</dbReference>